<evidence type="ECO:0000256" key="1">
    <source>
        <dbReference type="SAM" id="SignalP"/>
    </source>
</evidence>
<sequence>MKSFFSALFLGLAFMGFAQEETQEKDKAVSVDYYFGIGLATQKYDLNTKLRESNVAQLKTTYPQLNIGMNIFGEKFSGDGEMGFFFSKDDNATTETKNIGFDAKFRVHYNVLVKEKIALTTGLSIGAFANTVAISSRGNSVDLDDLNPANNSGLIELRNEIFYAGPSVSFYLFNKSKVALRANVGYEIPFTNGKWKSDYASINNTVKEIGNNRLVFGITIM</sequence>
<feature type="signal peptide" evidence="1">
    <location>
        <begin position="1"/>
        <end position="18"/>
    </location>
</feature>
<gene>
    <name evidence="2" type="ORF">ACFS5J_10445</name>
</gene>
<accession>A0ABW5YN31</accession>
<dbReference type="EMBL" id="JBHUPC010000013">
    <property type="protein sequence ID" value="MFD2892430.1"/>
    <property type="molecule type" value="Genomic_DNA"/>
</dbReference>
<reference evidence="3" key="1">
    <citation type="journal article" date="2019" name="Int. J. Syst. Evol. Microbiol.">
        <title>The Global Catalogue of Microorganisms (GCM) 10K type strain sequencing project: providing services to taxonomists for standard genome sequencing and annotation.</title>
        <authorList>
            <consortium name="The Broad Institute Genomics Platform"/>
            <consortium name="The Broad Institute Genome Sequencing Center for Infectious Disease"/>
            <person name="Wu L."/>
            <person name="Ma J."/>
        </authorList>
    </citation>
    <scope>NUCLEOTIDE SEQUENCE [LARGE SCALE GENOMIC DNA]</scope>
    <source>
        <strain evidence="3">KCTC 22671</strain>
    </source>
</reference>
<name>A0ABW5YN31_9FLAO</name>
<comment type="caution">
    <text evidence="2">The sequence shown here is derived from an EMBL/GenBank/DDBJ whole genome shotgun (WGS) entry which is preliminary data.</text>
</comment>
<keyword evidence="3" id="KW-1185">Reference proteome</keyword>
<evidence type="ECO:0000313" key="2">
    <source>
        <dbReference type="EMBL" id="MFD2892430.1"/>
    </source>
</evidence>
<feature type="chain" id="PRO_5046048047" description="Outer membrane protein beta-barrel domain-containing protein" evidence="1">
    <location>
        <begin position="19"/>
        <end position="221"/>
    </location>
</feature>
<proteinExistence type="predicted"/>
<organism evidence="2 3">
    <name type="scientific">Flavobacterium chuncheonense</name>
    <dbReference type="NCBI Taxonomy" id="2026653"/>
    <lineage>
        <taxon>Bacteria</taxon>
        <taxon>Pseudomonadati</taxon>
        <taxon>Bacteroidota</taxon>
        <taxon>Flavobacteriia</taxon>
        <taxon>Flavobacteriales</taxon>
        <taxon>Flavobacteriaceae</taxon>
        <taxon>Flavobacterium</taxon>
    </lineage>
</organism>
<evidence type="ECO:0000313" key="3">
    <source>
        <dbReference type="Proteomes" id="UP001597534"/>
    </source>
</evidence>
<dbReference type="Proteomes" id="UP001597534">
    <property type="component" value="Unassembled WGS sequence"/>
</dbReference>
<keyword evidence="1" id="KW-0732">Signal</keyword>
<protein>
    <recommendedName>
        <fullName evidence="4">Outer membrane protein beta-barrel domain-containing protein</fullName>
    </recommendedName>
</protein>
<evidence type="ECO:0008006" key="4">
    <source>
        <dbReference type="Google" id="ProtNLM"/>
    </source>
</evidence>
<dbReference type="RefSeq" id="WP_379812090.1">
    <property type="nucleotide sequence ID" value="NZ_JBHUPC010000013.1"/>
</dbReference>